<keyword evidence="2" id="KW-1133">Transmembrane helix</keyword>
<dbReference type="AlphaFoldDB" id="A0A1L9U1Q9"/>
<proteinExistence type="predicted"/>
<accession>A0A1L9U1Q9</accession>
<dbReference type="SMART" id="SM00184">
    <property type="entry name" value="RING"/>
    <property type="match status" value="1"/>
</dbReference>
<dbReference type="Proteomes" id="UP000184499">
    <property type="component" value="Unassembled WGS sequence"/>
</dbReference>
<keyword evidence="5" id="KW-1185">Reference proteome</keyword>
<evidence type="ECO:0000313" key="5">
    <source>
        <dbReference type="Proteomes" id="UP000184499"/>
    </source>
</evidence>
<name>A0A1L9U1Q9_ASPBC</name>
<keyword evidence="1" id="KW-0862">Zinc</keyword>
<protein>
    <recommendedName>
        <fullName evidence="3">RING-type domain-containing protein</fullName>
    </recommendedName>
</protein>
<keyword evidence="1" id="KW-0479">Metal-binding</keyword>
<dbReference type="SUPFAM" id="SSF57850">
    <property type="entry name" value="RING/U-box"/>
    <property type="match status" value="1"/>
</dbReference>
<evidence type="ECO:0000256" key="1">
    <source>
        <dbReference type="PROSITE-ProRule" id="PRU00175"/>
    </source>
</evidence>
<feature type="transmembrane region" description="Helical" evidence="2">
    <location>
        <begin position="20"/>
        <end position="43"/>
    </location>
</feature>
<dbReference type="PANTHER" id="PTHR47662:SF1">
    <property type="entry name" value="RING-TYPE DOMAIN-CONTAINING PROTEIN"/>
    <property type="match status" value="1"/>
</dbReference>
<dbReference type="PROSITE" id="PS50089">
    <property type="entry name" value="ZF_RING_2"/>
    <property type="match status" value="1"/>
</dbReference>
<dbReference type="OrthoDB" id="8062037at2759"/>
<sequence length="163" mass="18927">MMNDTQLTNTGEEWEDTALAKLVIICCIIFYIAVATLVTSRLWDCIKQYPRLILTGIDYPYIFTETREQMLKHLDEAAPIKSLQNWQASWCNEGSPLLSRNDPITCAVCLEEVLKTQPVRCLECRHVFHCWCLEKWFLRFHNTCPMCHRAICLDVVLGVLDMV</sequence>
<keyword evidence="1" id="KW-0863">Zinc-finger</keyword>
<evidence type="ECO:0000313" key="4">
    <source>
        <dbReference type="EMBL" id="OJJ65585.1"/>
    </source>
</evidence>
<dbReference type="CDD" id="cd16448">
    <property type="entry name" value="RING-H2"/>
    <property type="match status" value="1"/>
</dbReference>
<dbReference type="VEuPathDB" id="FungiDB:ASPBRDRAFT_49647"/>
<keyword evidence="2" id="KW-0812">Transmembrane</keyword>
<keyword evidence="2" id="KW-0472">Membrane</keyword>
<dbReference type="GO" id="GO:0008270">
    <property type="term" value="F:zinc ion binding"/>
    <property type="evidence" value="ECO:0007669"/>
    <property type="project" value="UniProtKB-KW"/>
</dbReference>
<dbReference type="Gene3D" id="3.30.40.10">
    <property type="entry name" value="Zinc/RING finger domain, C3HC4 (zinc finger)"/>
    <property type="match status" value="1"/>
</dbReference>
<evidence type="ECO:0000259" key="3">
    <source>
        <dbReference type="PROSITE" id="PS50089"/>
    </source>
</evidence>
<reference evidence="5" key="1">
    <citation type="journal article" date="2017" name="Genome Biol.">
        <title>Comparative genomics reveals high biological diversity and specific adaptations in the industrially and medically important fungal genus Aspergillus.</title>
        <authorList>
            <person name="de Vries R.P."/>
            <person name="Riley R."/>
            <person name="Wiebenga A."/>
            <person name="Aguilar-Osorio G."/>
            <person name="Amillis S."/>
            <person name="Uchima C.A."/>
            <person name="Anderluh G."/>
            <person name="Asadollahi M."/>
            <person name="Askin M."/>
            <person name="Barry K."/>
            <person name="Battaglia E."/>
            <person name="Bayram O."/>
            <person name="Benocci T."/>
            <person name="Braus-Stromeyer S.A."/>
            <person name="Caldana C."/>
            <person name="Canovas D."/>
            <person name="Cerqueira G.C."/>
            <person name="Chen F."/>
            <person name="Chen W."/>
            <person name="Choi C."/>
            <person name="Clum A."/>
            <person name="Dos Santos R.A."/>
            <person name="Damasio A.R."/>
            <person name="Diallinas G."/>
            <person name="Emri T."/>
            <person name="Fekete E."/>
            <person name="Flipphi M."/>
            <person name="Freyberg S."/>
            <person name="Gallo A."/>
            <person name="Gournas C."/>
            <person name="Habgood R."/>
            <person name="Hainaut M."/>
            <person name="Harispe M.L."/>
            <person name="Henrissat B."/>
            <person name="Hilden K.S."/>
            <person name="Hope R."/>
            <person name="Hossain A."/>
            <person name="Karabika E."/>
            <person name="Karaffa L."/>
            <person name="Karanyi Z."/>
            <person name="Krasevec N."/>
            <person name="Kuo A."/>
            <person name="Kusch H."/>
            <person name="LaButti K."/>
            <person name="Lagendijk E.L."/>
            <person name="Lapidus A."/>
            <person name="Levasseur A."/>
            <person name="Lindquist E."/>
            <person name="Lipzen A."/>
            <person name="Logrieco A.F."/>
            <person name="MacCabe A."/>
            <person name="Maekelae M.R."/>
            <person name="Malavazi I."/>
            <person name="Melin P."/>
            <person name="Meyer V."/>
            <person name="Mielnichuk N."/>
            <person name="Miskei M."/>
            <person name="Molnar A.P."/>
            <person name="Mule G."/>
            <person name="Ngan C.Y."/>
            <person name="Orejas M."/>
            <person name="Orosz E."/>
            <person name="Ouedraogo J.P."/>
            <person name="Overkamp K.M."/>
            <person name="Park H.-S."/>
            <person name="Perrone G."/>
            <person name="Piumi F."/>
            <person name="Punt P.J."/>
            <person name="Ram A.F."/>
            <person name="Ramon A."/>
            <person name="Rauscher S."/>
            <person name="Record E."/>
            <person name="Riano-Pachon D.M."/>
            <person name="Robert V."/>
            <person name="Roehrig J."/>
            <person name="Ruller R."/>
            <person name="Salamov A."/>
            <person name="Salih N.S."/>
            <person name="Samson R.A."/>
            <person name="Sandor E."/>
            <person name="Sanguinetti M."/>
            <person name="Schuetze T."/>
            <person name="Sepcic K."/>
            <person name="Shelest E."/>
            <person name="Sherlock G."/>
            <person name="Sophianopoulou V."/>
            <person name="Squina F.M."/>
            <person name="Sun H."/>
            <person name="Susca A."/>
            <person name="Todd R.B."/>
            <person name="Tsang A."/>
            <person name="Unkles S.E."/>
            <person name="van de Wiele N."/>
            <person name="van Rossen-Uffink D."/>
            <person name="Oliveira J.V."/>
            <person name="Vesth T.C."/>
            <person name="Visser J."/>
            <person name="Yu J.-H."/>
            <person name="Zhou M."/>
            <person name="Andersen M.R."/>
            <person name="Archer D.B."/>
            <person name="Baker S.E."/>
            <person name="Benoit I."/>
            <person name="Brakhage A.A."/>
            <person name="Braus G.H."/>
            <person name="Fischer R."/>
            <person name="Frisvad J.C."/>
            <person name="Goldman G.H."/>
            <person name="Houbraken J."/>
            <person name="Oakley B."/>
            <person name="Pocsi I."/>
            <person name="Scazzocchio C."/>
            <person name="Seiboth B."/>
            <person name="vanKuyk P.A."/>
            <person name="Wortman J."/>
            <person name="Dyer P.S."/>
            <person name="Grigoriev I.V."/>
        </authorList>
    </citation>
    <scope>NUCLEOTIDE SEQUENCE [LARGE SCALE GENOMIC DNA]</scope>
    <source>
        <strain evidence="5">CBS 101740 / IMI 381727 / IBT 21946</strain>
    </source>
</reference>
<dbReference type="PANTHER" id="PTHR47662">
    <property type="entry name" value="RING-TYPE DOMAIN-CONTAINING PROTEIN"/>
    <property type="match status" value="1"/>
</dbReference>
<dbReference type="InterPro" id="IPR013083">
    <property type="entry name" value="Znf_RING/FYVE/PHD"/>
</dbReference>
<dbReference type="InterPro" id="IPR001841">
    <property type="entry name" value="Znf_RING"/>
</dbReference>
<dbReference type="GeneID" id="93578881"/>
<evidence type="ECO:0000256" key="2">
    <source>
        <dbReference type="SAM" id="Phobius"/>
    </source>
</evidence>
<dbReference type="EMBL" id="KV878719">
    <property type="protein sequence ID" value="OJJ65585.1"/>
    <property type="molecule type" value="Genomic_DNA"/>
</dbReference>
<organism evidence="4 5">
    <name type="scientific">Aspergillus brasiliensis (strain CBS 101740 / IMI 381727 / IBT 21946)</name>
    <dbReference type="NCBI Taxonomy" id="767769"/>
    <lineage>
        <taxon>Eukaryota</taxon>
        <taxon>Fungi</taxon>
        <taxon>Dikarya</taxon>
        <taxon>Ascomycota</taxon>
        <taxon>Pezizomycotina</taxon>
        <taxon>Eurotiomycetes</taxon>
        <taxon>Eurotiomycetidae</taxon>
        <taxon>Eurotiales</taxon>
        <taxon>Aspergillaceae</taxon>
        <taxon>Aspergillus</taxon>
        <taxon>Aspergillus subgen. Circumdati</taxon>
    </lineage>
</organism>
<gene>
    <name evidence="4" type="ORF">ASPBRDRAFT_49647</name>
</gene>
<dbReference type="STRING" id="767769.A0A1L9U1Q9"/>
<dbReference type="RefSeq" id="XP_067472836.1">
    <property type="nucleotide sequence ID" value="XM_067626393.1"/>
</dbReference>
<dbReference type="Pfam" id="PF13639">
    <property type="entry name" value="zf-RING_2"/>
    <property type="match status" value="1"/>
</dbReference>
<feature type="domain" description="RING-type" evidence="3">
    <location>
        <begin position="106"/>
        <end position="148"/>
    </location>
</feature>